<organism evidence="1 2">
    <name type="scientific">Robbsia betulipollinis</name>
    <dbReference type="NCBI Taxonomy" id="2981849"/>
    <lineage>
        <taxon>Bacteria</taxon>
        <taxon>Pseudomonadati</taxon>
        <taxon>Pseudomonadota</taxon>
        <taxon>Betaproteobacteria</taxon>
        <taxon>Burkholderiales</taxon>
        <taxon>Burkholderiaceae</taxon>
        <taxon>Robbsia</taxon>
    </lineage>
</organism>
<reference evidence="1" key="1">
    <citation type="submission" date="2022-11" db="EMBL/GenBank/DDBJ databases">
        <title>Robbsia betulipollinis sp. nov., isolated from pollen of birch (Betula pendula).</title>
        <authorList>
            <person name="Shi H."/>
            <person name="Ambika Manirajan B."/>
            <person name="Ratering S."/>
            <person name="Geissler-Plaum R."/>
            <person name="Schnell S."/>
        </authorList>
    </citation>
    <scope>NUCLEOTIDE SEQUENCE</scope>
    <source>
        <strain evidence="1">Bb-Pol-6</strain>
    </source>
</reference>
<protein>
    <submittedName>
        <fullName evidence="1">Uncharacterized protein</fullName>
    </submittedName>
</protein>
<evidence type="ECO:0000313" key="2">
    <source>
        <dbReference type="Proteomes" id="UP001082899"/>
    </source>
</evidence>
<dbReference type="EMBL" id="JAPMXC010000011">
    <property type="protein sequence ID" value="MCY0389685.1"/>
    <property type="molecule type" value="Genomic_DNA"/>
</dbReference>
<gene>
    <name evidence="1" type="ORF">OVY01_21295</name>
</gene>
<name>A0ABT3ZTZ7_9BURK</name>
<evidence type="ECO:0000313" key="1">
    <source>
        <dbReference type="EMBL" id="MCY0389685.1"/>
    </source>
</evidence>
<sequence>MQNLFLLFGSFPQLAQRSEFVGMDGLMFIFEKPHGNRSNCLLTLLNDRYRKTLRTTSAYVARRSGKVGFR</sequence>
<proteinExistence type="predicted"/>
<accession>A0ABT3ZTZ7</accession>
<dbReference type="Proteomes" id="UP001082899">
    <property type="component" value="Unassembled WGS sequence"/>
</dbReference>
<comment type="caution">
    <text evidence="1">The sequence shown here is derived from an EMBL/GenBank/DDBJ whole genome shotgun (WGS) entry which is preliminary data.</text>
</comment>
<keyword evidence="2" id="KW-1185">Reference proteome</keyword>